<accession>A0A915EL36</accession>
<dbReference type="SUPFAM" id="SSF46966">
    <property type="entry name" value="Spectrin repeat"/>
    <property type="match status" value="1"/>
</dbReference>
<reference evidence="2" key="1">
    <citation type="submission" date="2022-11" db="UniProtKB">
        <authorList>
            <consortium name="WormBaseParasite"/>
        </authorList>
    </citation>
    <scope>IDENTIFICATION</scope>
</reference>
<dbReference type="PANTHER" id="PTHR11915">
    <property type="entry name" value="SPECTRIN/FILAMIN RELATED CYTOSKELETAL PROTEIN"/>
    <property type="match status" value="1"/>
</dbReference>
<dbReference type="AlphaFoldDB" id="A0A915EL36"/>
<dbReference type="Gene3D" id="1.20.58.60">
    <property type="match status" value="1"/>
</dbReference>
<evidence type="ECO:0000313" key="2">
    <source>
        <dbReference type="WBParaSite" id="jg7881"/>
    </source>
</evidence>
<dbReference type="WBParaSite" id="jg7881">
    <property type="protein sequence ID" value="jg7881"/>
    <property type="gene ID" value="jg7881"/>
</dbReference>
<dbReference type="Pfam" id="PF00435">
    <property type="entry name" value="Spectrin"/>
    <property type="match status" value="1"/>
</dbReference>
<keyword evidence="1" id="KW-1185">Reference proteome</keyword>
<sequence>MWMNAKLQLAYDDGFIDPTNLRSKLQKHLAFDAELQVSEDRVQAVQEDGEKLIAENHFDKERVEPS</sequence>
<protein>
    <submittedName>
        <fullName evidence="2">Uncharacterized protein</fullName>
    </submittedName>
</protein>
<evidence type="ECO:0000313" key="1">
    <source>
        <dbReference type="Proteomes" id="UP000887574"/>
    </source>
</evidence>
<dbReference type="InterPro" id="IPR002017">
    <property type="entry name" value="Spectrin_repeat"/>
</dbReference>
<dbReference type="Proteomes" id="UP000887574">
    <property type="component" value="Unplaced"/>
</dbReference>
<name>A0A915EL36_9BILA</name>
<proteinExistence type="predicted"/>
<organism evidence="1 2">
    <name type="scientific">Ditylenchus dipsaci</name>
    <dbReference type="NCBI Taxonomy" id="166011"/>
    <lineage>
        <taxon>Eukaryota</taxon>
        <taxon>Metazoa</taxon>
        <taxon>Ecdysozoa</taxon>
        <taxon>Nematoda</taxon>
        <taxon>Chromadorea</taxon>
        <taxon>Rhabditida</taxon>
        <taxon>Tylenchina</taxon>
        <taxon>Tylenchomorpha</taxon>
        <taxon>Sphaerularioidea</taxon>
        <taxon>Anguinidae</taxon>
        <taxon>Anguininae</taxon>
        <taxon>Ditylenchus</taxon>
    </lineage>
</organism>